<name>A0A0G0MJW6_9BACT</name>
<evidence type="ECO:0000313" key="2">
    <source>
        <dbReference type="EMBL" id="KKR04329.1"/>
    </source>
</evidence>
<reference evidence="2 3" key="1">
    <citation type="journal article" date="2015" name="Nature">
        <title>rRNA introns, odd ribosomes, and small enigmatic genomes across a large radiation of phyla.</title>
        <authorList>
            <person name="Brown C.T."/>
            <person name="Hug L.A."/>
            <person name="Thomas B.C."/>
            <person name="Sharon I."/>
            <person name="Castelle C.J."/>
            <person name="Singh A."/>
            <person name="Wilkins M.J."/>
            <person name="Williams K.H."/>
            <person name="Banfield J.F."/>
        </authorList>
    </citation>
    <scope>NUCLEOTIDE SEQUENCE [LARGE SCALE GENOMIC DNA]</scope>
</reference>
<proteinExistence type="predicted"/>
<sequence>MTTVYILQSEVDHRYYYGMTDQLMEDRLKEHNQGKSFHTKKFCPWIIIWFATFSSKEKALAFERYLKTPSGHAFSRKRLI</sequence>
<protein>
    <recommendedName>
        <fullName evidence="1">GIY-YIG domain-containing protein</fullName>
    </recommendedName>
</protein>
<dbReference type="InterPro" id="IPR000305">
    <property type="entry name" value="GIY-YIG_endonuc"/>
</dbReference>
<dbReference type="AlphaFoldDB" id="A0A0G0MJW6"/>
<accession>A0A0G0MJW6</accession>
<dbReference type="PROSITE" id="PS50164">
    <property type="entry name" value="GIY_YIG"/>
    <property type="match status" value="1"/>
</dbReference>
<organism evidence="2 3">
    <name type="scientific">Candidatus Uhrbacteria bacterium GW2011_GWF2_39_13</name>
    <dbReference type="NCBI Taxonomy" id="1618995"/>
    <lineage>
        <taxon>Bacteria</taxon>
        <taxon>Candidatus Uhriibacteriota</taxon>
    </lineage>
</organism>
<dbReference type="Pfam" id="PF01541">
    <property type="entry name" value="GIY-YIG"/>
    <property type="match status" value="1"/>
</dbReference>
<dbReference type="CDD" id="cd10449">
    <property type="entry name" value="GIY-YIG_SLX1_like"/>
    <property type="match status" value="1"/>
</dbReference>
<dbReference type="Proteomes" id="UP000033935">
    <property type="component" value="Unassembled WGS sequence"/>
</dbReference>
<gene>
    <name evidence="2" type="ORF">UT30_C0009G0039</name>
</gene>
<feature type="domain" description="GIY-YIG" evidence="1">
    <location>
        <begin position="1"/>
        <end position="80"/>
    </location>
</feature>
<dbReference type="EMBL" id="LBWG01000009">
    <property type="protein sequence ID" value="KKR04329.1"/>
    <property type="molecule type" value="Genomic_DNA"/>
</dbReference>
<evidence type="ECO:0000313" key="3">
    <source>
        <dbReference type="Proteomes" id="UP000033935"/>
    </source>
</evidence>
<dbReference type="Gene3D" id="3.40.1440.10">
    <property type="entry name" value="GIY-YIG endonuclease"/>
    <property type="match status" value="1"/>
</dbReference>
<dbReference type="InterPro" id="IPR035901">
    <property type="entry name" value="GIY-YIG_endonuc_sf"/>
</dbReference>
<comment type="caution">
    <text evidence="2">The sequence shown here is derived from an EMBL/GenBank/DDBJ whole genome shotgun (WGS) entry which is preliminary data.</text>
</comment>
<dbReference type="SUPFAM" id="SSF82771">
    <property type="entry name" value="GIY-YIG endonuclease"/>
    <property type="match status" value="1"/>
</dbReference>
<evidence type="ECO:0000259" key="1">
    <source>
        <dbReference type="PROSITE" id="PS50164"/>
    </source>
</evidence>